<proteinExistence type="predicted"/>
<dbReference type="RefSeq" id="WP_190924523.1">
    <property type="nucleotide sequence ID" value="NZ_JACXJA010000003.1"/>
</dbReference>
<gene>
    <name evidence="1" type="ORF">IDH45_03020</name>
</gene>
<comment type="caution">
    <text evidence="1">The sequence shown here is derived from an EMBL/GenBank/DDBJ whole genome shotgun (WGS) entry which is preliminary data.</text>
</comment>
<reference evidence="1" key="1">
    <citation type="submission" date="2020-09" db="EMBL/GenBank/DDBJ databases">
        <title>A novel bacterium of genus Paenibacillus, isolated from South China Sea.</title>
        <authorList>
            <person name="Huang H."/>
            <person name="Mo K."/>
            <person name="Hu Y."/>
        </authorList>
    </citation>
    <scope>NUCLEOTIDE SEQUENCE</scope>
    <source>
        <strain evidence="1">IB182363</strain>
    </source>
</reference>
<evidence type="ECO:0000313" key="1">
    <source>
        <dbReference type="EMBL" id="MBD2860958.1"/>
    </source>
</evidence>
<accession>A0A927GY96</accession>
<sequence>MFTLEEKQYMLKLLAKEKRSNWFGLKKTPAVHPKLTEKLEQMVRNELVNKKHL</sequence>
<protein>
    <submittedName>
        <fullName evidence="1">Uncharacterized protein</fullName>
    </submittedName>
</protein>
<dbReference type="EMBL" id="JACXJA010000003">
    <property type="protein sequence ID" value="MBD2860958.1"/>
    <property type="molecule type" value="Genomic_DNA"/>
</dbReference>
<name>A0A927GY96_9BACL</name>
<dbReference type="Proteomes" id="UP000639396">
    <property type="component" value="Unassembled WGS sequence"/>
</dbReference>
<keyword evidence="2" id="KW-1185">Reference proteome</keyword>
<evidence type="ECO:0000313" key="2">
    <source>
        <dbReference type="Proteomes" id="UP000639396"/>
    </source>
</evidence>
<dbReference type="AlphaFoldDB" id="A0A927GY96"/>
<organism evidence="1 2">
    <name type="scientific">Paenibacillus oceani</name>
    <dbReference type="NCBI Taxonomy" id="2772510"/>
    <lineage>
        <taxon>Bacteria</taxon>
        <taxon>Bacillati</taxon>
        <taxon>Bacillota</taxon>
        <taxon>Bacilli</taxon>
        <taxon>Bacillales</taxon>
        <taxon>Paenibacillaceae</taxon>
        <taxon>Paenibacillus</taxon>
    </lineage>
</organism>